<evidence type="ECO:0000313" key="3">
    <source>
        <dbReference type="EMBL" id="CAB4129129.1"/>
    </source>
</evidence>
<proteinExistence type="predicted"/>
<dbReference type="InterPro" id="IPR036568">
    <property type="entry name" value="GGCT-like_sf"/>
</dbReference>
<sequence>MKYFAYGMNTNTAQMAVRCPEAKPLGRAVLYGHEFRFARHADIIENPDYNTHGVLWDITPDCEKALDALEGFPTYYLKKIVNVFYNGQPTECMVYYMTNEYPDELPSDGYLEMLYQGYSEYNVNTDQIKESLDLITSIKQRQIDLQAKYFPITS</sequence>
<keyword evidence="1" id="KW-0456">Lyase</keyword>
<dbReference type="GO" id="GO:0016740">
    <property type="term" value="F:transferase activity"/>
    <property type="evidence" value="ECO:0007669"/>
    <property type="project" value="UniProtKB-KW"/>
</dbReference>
<organism evidence="3">
    <name type="scientific">uncultured Caudovirales phage</name>
    <dbReference type="NCBI Taxonomy" id="2100421"/>
    <lineage>
        <taxon>Viruses</taxon>
        <taxon>Duplodnaviria</taxon>
        <taxon>Heunggongvirae</taxon>
        <taxon>Uroviricota</taxon>
        <taxon>Caudoviricetes</taxon>
        <taxon>Peduoviridae</taxon>
        <taxon>Maltschvirus</taxon>
        <taxon>Maltschvirus maltsch</taxon>
    </lineage>
</organism>
<dbReference type="Gene3D" id="3.10.490.10">
    <property type="entry name" value="Gamma-glutamyl cyclotransferase-like"/>
    <property type="match status" value="1"/>
</dbReference>
<dbReference type="Pfam" id="PF06094">
    <property type="entry name" value="GGACT"/>
    <property type="match status" value="1"/>
</dbReference>
<dbReference type="InterPro" id="IPR013024">
    <property type="entry name" value="GGCT-like"/>
</dbReference>
<reference evidence="3" key="1">
    <citation type="submission" date="2020-04" db="EMBL/GenBank/DDBJ databases">
        <authorList>
            <person name="Chiriac C."/>
            <person name="Salcher M."/>
            <person name="Ghai R."/>
            <person name="Kavagutti S V."/>
        </authorList>
    </citation>
    <scope>NUCLEOTIDE SEQUENCE</scope>
</reference>
<name>A0A6J5LBM9_9CAUD</name>
<feature type="domain" description="Gamma-glutamylcyclotransferase AIG2-like" evidence="2">
    <location>
        <begin position="3"/>
        <end position="103"/>
    </location>
</feature>
<evidence type="ECO:0000259" key="2">
    <source>
        <dbReference type="Pfam" id="PF06094"/>
    </source>
</evidence>
<dbReference type="InterPro" id="IPR017939">
    <property type="entry name" value="G-Glutamylcylcotransferase"/>
</dbReference>
<accession>A0A6J5LBM9</accession>
<dbReference type="InterPro" id="IPR009288">
    <property type="entry name" value="AIG2-like_dom"/>
</dbReference>
<protein>
    <submittedName>
        <fullName evidence="3">Gamma-glutamyl cyclotransferase-like</fullName>
    </submittedName>
</protein>
<gene>
    <name evidence="3" type="ORF">UFOVP112_227</name>
</gene>
<dbReference type="CDD" id="cd06661">
    <property type="entry name" value="GGCT_like"/>
    <property type="match status" value="1"/>
</dbReference>
<dbReference type="PANTHER" id="PTHR12935">
    <property type="entry name" value="GAMMA-GLUTAMYLCYCLOTRANSFERASE"/>
    <property type="match status" value="1"/>
</dbReference>
<dbReference type="GO" id="GO:0003839">
    <property type="term" value="F:gamma-glutamylcyclotransferase activity"/>
    <property type="evidence" value="ECO:0007669"/>
    <property type="project" value="InterPro"/>
</dbReference>
<dbReference type="PANTHER" id="PTHR12935:SF0">
    <property type="entry name" value="GAMMA-GLUTAMYLCYCLOTRANSFERASE"/>
    <property type="match status" value="1"/>
</dbReference>
<dbReference type="EMBL" id="LR796233">
    <property type="protein sequence ID" value="CAB4129129.1"/>
    <property type="molecule type" value="Genomic_DNA"/>
</dbReference>
<keyword evidence="3" id="KW-0808">Transferase</keyword>
<dbReference type="SUPFAM" id="SSF110857">
    <property type="entry name" value="Gamma-glutamyl cyclotransferase-like"/>
    <property type="match status" value="1"/>
</dbReference>
<evidence type="ECO:0000256" key="1">
    <source>
        <dbReference type="ARBA" id="ARBA00023239"/>
    </source>
</evidence>